<evidence type="ECO:0000256" key="2">
    <source>
        <dbReference type="SAM" id="SignalP"/>
    </source>
</evidence>
<dbReference type="CDD" id="cd01824">
    <property type="entry name" value="Phospholipase_B_like"/>
    <property type="match status" value="1"/>
</dbReference>
<dbReference type="GeneID" id="117653343"/>
<dbReference type="PANTHER" id="PTHR21325:SF31">
    <property type="entry name" value="GH22081P-RELATED"/>
    <property type="match status" value="1"/>
</dbReference>
<dbReference type="PANTHER" id="PTHR21325">
    <property type="entry name" value="PHOSPHOLIPASE B, PLB1"/>
    <property type="match status" value="1"/>
</dbReference>
<sequence length="441" mass="49687">MPSPRAFAMLLLLVAAARCQSPSFEYSFPRTRTPLETRLNPTWRASNEFVQRLLGGQGSDPHAASVLRVRKNLQAVGEPRFPCNVSAALVRSDTPPTSVHRLRPGDVDLVAAMGDSLTAGNGAMALNVLQVANENRGMSWSGGGQGTWREYLTLPNILKEFNPNLYGYALKDSRAFHRASKFNVAEINSMTQDLPWQAGNLVKRMRSDPRVNLQQDWKVITMLVGSNDFCSDMCYRRSPESLPDQHRQDLKEALRILKKHLPRTLVNLVTQPDLSRILPAMKNTTPFCELLRRVACSCLYGEPTRPMRGRMQAIIERYIQVELEIGEDPEFQTDDFAVVVQPFTHKLHFPLKTENATDFTYMAPDCFHFSQRGYARAANALWNNMMEPVGEKSMDWFNSFQRFLCPSEQHPYIYTKGNSAAGKDHQRSTGNAITSSEAAKA</sequence>
<dbReference type="SUPFAM" id="SSF52266">
    <property type="entry name" value="SGNH hydrolase"/>
    <property type="match status" value="1"/>
</dbReference>
<evidence type="ECO:0000256" key="1">
    <source>
        <dbReference type="SAM" id="MobiDB-lite"/>
    </source>
</evidence>
<evidence type="ECO:0000313" key="3">
    <source>
        <dbReference type="Proteomes" id="UP000515158"/>
    </source>
</evidence>
<accession>A0A6P9AH77</accession>
<dbReference type="AlphaFoldDB" id="A0A6P9AH77"/>
<dbReference type="Pfam" id="PF00657">
    <property type="entry name" value="Lipase_GDSL"/>
    <property type="match status" value="1"/>
</dbReference>
<feature type="compositionally biased region" description="Polar residues" evidence="1">
    <location>
        <begin position="428"/>
        <end position="441"/>
    </location>
</feature>
<dbReference type="RefSeq" id="XP_034254861.1">
    <property type="nucleotide sequence ID" value="XM_034398970.1"/>
</dbReference>
<feature type="chain" id="PRO_5028041710" evidence="2">
    <location>
        <begin position="20"/>
        <end position="441"/>
    </location>
</feature>
<dbReference type="Proteomes" id="UP000515158">
    <property type="component" value="Unplaced"/>
</dbReference>
<dbReference type="InterPro" id="IPR001087">
    <property type="entry name" value="GDSL"/>
</dbReference>
<dbReference type="Gene3D" id="3.40.50.1110">
    <property type="entry name" value="SGNH hydrolase"/>
    <property type="match status" value="1"/>
</dbReference>
<dbReference type="GO" id="GO:0004620">
    <property type="term" value="F:phospholipase activity"/>
    <property type="evidence" value="ECO:0007669"/>
    <property type="project" value="InterPro"/>
</dbReference>
<dbReference type="GO" id="GO:0006644">
    <property type="term" value="P:phospholipid metabolic process"/>
    <property type="evidence" value="ECO:0007669"/>
    <property type="project" value="TreeGrafter"/>
</dbReference>
<dbReference type="KEGG" id="tpal:117653343"/>
<feature type="region of interest" description="Disordered" evidence="1">
    <location>
        <begin position="417"/>
        <end position="441"/>
    </location>
</feature>
<feature type="signal peptide" evidence="2">
    <location>
        <begin position="1"/>
        <end position="19"/>
    </location>
</feature>
<keyword evidence="2" id="KW-0732">Signal</keyword>
<name>A0A6P9AH77_THRPL</name>
<dbReference type="InParanoid" id="A0A6P9AH77"/>
<dbReference type="InterPro" id="IPR036514">
    <property type="entry name" value="SGNH_hydro_sf"/>
</dbReference>
<reference evidence="4" key="1">
    <citation type="submission" date="2025-08" db="UniProtKB">
        <authorList>
            <consortium name="RefSeq"/>
        </authorList>
    </citation>
    <scope>IDENTIFICATION</scope>
    <source>
        <tissue evidence="4">Total insect</tissue>
    </source>
</reference>
<organism evidence="4">
    <name type="scientific">Thrips palmi</name>
    <name type="common">Melon thrips</name>
    <dbReference type="NCBI Taxonomy" id="161013"/>
    <lineage>
        <taxon>Eukaryota</taxon>
        <taxon>Metazoa</taxon>
        <taxon>Ecdysozoa</taxon>
        <taxon>Arthropoda</taxon>
        <taxon>Hexapoda</taxon>
        <taxon>Insecta</taxon>
        <taxon>Pterygota</taxon>
        <taxon>Neoptera</taxon>
        <taxon>Paraneoptera</taxon>
        <taxon>Thysanoptera</taxon>
        <taxon>Terebrantia</taxon>
        <taxon>Thripoidea</taxon>
        <taxon>Thripidae</taxon>
        <taxon>Thrips</taxon>
    </lineage>
</organism>
<keyword evidence="3" id="KW-1185">Reference proteome</keyword>
<protein>
    <submittedName>
        <fullName evidence="4">Phospholipase B1, membrane-associated</fullName>
    </submittedName>
</protein>
<dbReference type="InterPro" id="IPR038885">
    <property type="entry name" value="PLB1"/>
</dbReference>
<evidence type="ECO:0000313" key="4">
    <source>
        <dbReference type="RefSeq" id="XP_034254861.1"/>
    </source>
</evidence>
<proteinExistence type="predicted"/>
<gene>
    <name evidence="4" type="primary">LOC117653343</name>
</gene>
<dbReference type="OrthoDB" id="10265800at2759"/>
<dbReference type="InterPro" id="IPR035547">
    <property type="entry name" value="Phospholipase_B"/>
</dbReference>